<gene>
    <name evidence="1" type="ORF">C1H46_008374</name>
</gene>
<organism evidence="1 2">
    <name type="scientific">Malus baccata</name>
    <name type="common">Siberian crab apple</name>
    <name type="synonym">Pyrus baccata</name>
    <dbReference type="NCBI Taxonomy" id="106549"/>
    <lineage>
        <taxon>Eukaryota</taxon>
        <taxon>Viridiplantae</taxon>
        <taxon>Streptophyta</taxon>
        <taxon>Embryophyta</taxon>
        <taxon>Tracheophyta</taxon>
        <taxon>Spermatophyta</taxon>
        <taxon>Magnoliopsida</taxon>
        <taxon>eudicotyledons</taxon>
        <taxon>Gunneridae</taxon>
        <taxon>Pentapetalae</taxon>
        <taxon>rosids</taxon>
        <taxon>fabids</taxon>
        <taxon>Rosales</taxon>
        <taxon>Rosaceae</taxon>
        <taxon>Amygdaloideae</taxon>
        <taxon>Maleae</taxon>
        <taxon>Malus</taxon>
    </lineage>
</organism>
<name>A0A540N4V7_MALBA</name>
<proteinExistence type="predicted"/>
<sequence>MEQNHRMASSLLPSQHHHHCDFKPKYKAIRLWSSATEERLKPVSQQERQQPLHIPGRCVTGHKQRQQQACHFLEFRQQKKSFNQHHRHLSRAITLISQVTASIMAIPN</sequence>
<dbReference type="EMBL" id="VIEB01000111">
    <property type="protein sequence ID" value="TQE06064.1"/>
    <property type="molecule type" value="Genomic_DNA"/>
</dbReference>
<dbReference type="Proteomes" id="UP000315295">
    <property type="component" value="Unassembled WGS sequence"/>
</dbReference>
<reference evidence="1 2" key="1">
    <citation type="journal article" date="2019" name="G3 (Bethesda)">
        <title>Sequencing of a Wild Apple (Malus baccata) Genome Unravels the Differences Between Cultivated and Wild Apple Species Regarding Disease Resistance and Cold Tolerance.</title>
        <authorList>
            <person name="Chen X."/>
        </authorList>
    </citation>
    <scope>NUCLEOTIDE SEQUENCE [LARGE SCALE GENOMIC DNA]</scope>
    <source>
        <strain evidence="2">cv. Shandingzi</strain>
        <tissue evidence="1">Leaves</tissue>
    </source>
</reference>
<keyword evidence="2" id="KW-1185">Reference proteome</keyword>
<evidence type="ECO:0000313" key="1">
    <source>
        <dbReference type="EMBL" id="TQE06064.1"/>
    </source>
</evidence>
<evidence type="ECO:0000313" key="2">
    <source>
        <dbReference type="Proteomes" id="UP000315295"/>
    </source>
</evidence>
<comment type="caution">
    <text evidence="1">The sequence shown here is derived from an EMBL/GenBank/DDBJ whole genome shotgun (WGS) entry which is preliminary data.</text>
</comment>
<dbReference type="AlphaFoldDB" id="A0A540N4V7"/>
<protein>
    <submittedName>
        <fullName evidence="1">Uncharacterized protein</fullName>
    </submittedName>
</protein>
<accession>A0A540N4V7</accession>